<name>A0A7J9G5Q9_9ROSI</name>
<reference evidence="1 2" key="1">
    <citation type="journal article" date="2019" name="Genome Biol. Evol.">
        <title>Insights into the evolution of the New World diploid cottons (Gossypium, subgenus Houzingenia) based on genome sequencing.</title>
        <authorList>
            <person name="Grover C.E."/>
            <person name="Arick M.A. 2nd"/>
            <person name="Thrash A."/>
            <person name="Conover J.L."/>
            <person name="Sanders W.S."/>
            <person name="Peterson D.G."/>
            <person name="Frelichowski J.E."/>
            <person name="Scheffler J.A."/>
            <person name="Scheffler B.E."/>
            <person name="Wendel J.F."/>
        </authorList>
    </citation>
    <scope>NUCLEOTIDE SEQUENCE [LARGE SCALE GENOMIC DNA]</scope>
    <source>
        <strain evidence="1">0</strain>
        <tissue evidence="1">Leaf</tissue>
    </source>
</reference>
<gene>
    <name evidence="1" type="ORF">Gohar_017378</name>
</gene>
<accession>A0A7J9G5Q9</accession>
<keyword evidence="2" id="KW-1185">Reference proteome</keyword>
<dbReference type="OrthoDB" id="1750606at2759"/>
<evidence type="ECO:0000313" key="1">
    <source>
        <dbReference type="EMBL" id="MBA0792926.1"/>
    </source>
</evidence>
<protein>
    <recommendedName>
        <fullName evidence="3">DUF4283 domain-containing protein</fullName>
    </recommendedName>
</protein>
<organism evidence="1 2">
    <name type="scientific">Gossypium harknessii</name>
    <dbReference type="NCBI Taxonomy" id="34285"/>
    <lineage>
        <taxon>Eukaryota</taxon>
        <taxon>Viridiplantae</taxon>
        <taxon>Streptophyta</taxon>
        <taxon>Embryophyta</taxon>
        <taxon>Tracheophyta</taxon>
        <taxon>Spermatophyta</taxon>
        <taxon>Magnoliopsida</taxon>
        <taxon>eudicotyledons</taxon>
        <taxon>Gunneridae</taxon>
        <taxon>Pentapetalae</taxon>
        <taxon>rosids</taxon>
        <taxon>malvids</taxon>
        <taxon>Malvales</taxon>
        <taxon>Malvaceae</taxon>
        <taxon>Malvoideae</taxon>
        <taxon>Gossypium</taxon>
    </lineage>
</organism>
<evidence type="ECO:0000313" key="2">
    <source>
        <dbReference type="Proteomes" id="UP000593560"/>
    </source>
</evidence>
<dbReference type="EMBL" id="JABFAD010000002">
    <property type="protein sequence ID" value="MBA0792926.1"/>
    <property type="molecule type" value="Genomic_DNA"/>
</dbReference>
<dbReference type="Proteomes" id="UP000593560">
    <property type="component" value="Unassembled WGS sequence"/>
</dbReference>
<sequence length="181" mass="21233">MFNNNLLVFHRLKMGEDPMQVPLYHVDFWVQIHNLSTGLMSEDLYKGSIEKEEKITLSQNNCIYTRFQYERLIVFHFFSRQLGHVEGFYPGRIMHGKKELSFEWDLSIKVLPRRAMVAKSFLLRQERDDDIKGLFQNLAFLRNVGAYLGINLGKNKEGNRRNGENIDPDVSMGVECLMETR</sequence>
<comment type="caution">
    <text evidence="1">The sequence shown here is derived from an EMBL/GenBank/DDBJ whole genome shotgun (WGS) entry which is preliminary data.</text>
</comment>
<dbReference type="AlphaFoldDB" id="A0A7J9G5Q9"/>
<proteinExistence type="predicted"/>
<evidence type="ECO:0008006" key="3">
    <source>
        <dbReference type="Google" id="ProtNLM"/>
    </source>
</evidence>